<proteinExistence type="predicted"/>
<keyword evidence="1" id="KW-0812">Transmembrane</keyword>
<dbReference type="HOGENOM" id="CLU_2559681_0_0_1"/>
<dbReference type="Proteomes" id="UP000001312">
    <property type="component" value="Unassembled WGS sequence"/>
</dbReference>
<dbReference type="InParanoid" id="A7EI78"/>
<organism evidence="2 3">
    <name type="scientific">Sclerotinia sclerotiorum (strain ATCC 18683 / 1980 / Ss-1)</name>
    <name type="common">White mold</name>
    <name type="synonym">Whetzelinia sclerotiorum</name>
    <dbReference type="NCBI Taxonomy" id="665079"/>
    <lineage>
        <taxon>Eukaryota</taxon>
        <taxon>Fungi</taxon>
        <taxon>Dikarya</taxon>
        <taxon>Ascomycota</taxon>
        <taxon>Pezizomycotina</taxon>
        <taxon>Leotiomycetes</taxon>
        <taxon>Helotiales</taxon>
        <taxon>Sclerotiniaceae</taxon>
        <taxon>Sclerotinia</taxon>
    </lineage>
</organism>
<gene>
    <name evidence="2" type="ORF">SS1G_05020</name>
</gene>
<dbReference type="GeneID" id="5490258"/>
<evidence type="ECO:0000313" key="2">
    <source>
        <dbReference type="EMBL" id="EDO02544.1"/>
    </source>
</evidence>
<feature type="transmembrane region" description="Helical" evidence="1">
    <location>
        <begin position="16"/>
        <end position="40"/>
    </location>
</feature>
<dbReference type="AlphaFoldDB" id="A7EI78"/>
<keyword evidence="1" id="KW-1133">Transmembrane helix</keyword>
<protein>
    <recommendedName>
        <fullName evidence="4">Transmembrane protein</fullName>
    </recommendedName>
</protein>
<dbReference type="KEGG" id="ssl:SS1G_05020"/>
<reference evidence="3" key="1">
    <citation type="journal article" date="2011" name="PLoS Genet.">
        <title>Genomic analysis of the necrotrophic fungal pathogens Sclerotinia sclerotiorum and Botrytis cinerea.</title>
        <authorList>
            <person name="Amselem J."/>
            <person name="Cuomo C.A."/>
            <person name="van Kan J.A."/>
            <person name="Viaud M."/>
            <person name="Benito E.P."/>
            <person name="Couloux A."/>
            <person name="Coutinho P.M."/>
            <person name="de Vries R.P."/>
            <person name="Dyer P.S."/>
            <person name="Fillinger S."/>
            <person name="Fournier E."/>
            <person name="Gout L."/>
            <person name="Hahn M."/>
            <person name="Kohn L."/>
            <person name="Lapalu N."/>
            <person name="Plummer K.M."/>
            <person name="Pradier J.M."/>
            <person name="Quevillon E."/>
            <person name="Sharon A."/>
            <person name="Simon A."/>
            <person name="ten Have A."/>
            <person name="Tudzynski B."/>
            <person name="Tudzynski P."/>
            <person name="Wincker P."/>
            <person name="Andrew M."/>
            <person name="Anthouard V."/>
            <person name="Beever R.E."/>
            <person name="Beffa R."/>
            <person name="Benoit I."/>
            <person name="Bouzid O."/>
            <person name="Brault B."/>
            <person name="Chen Z."/>
            <person name="Choquer M."/>
            <person name="Collemare J."/>
            <person name="Cotton P."/>
            <person name="Danchin E.G."/>
            <person name="Da Silva C."/>
            <person name="Gautier A."/>
            <person name="Giraud C."/>
            <person name="Giraud T."/>
            <person name="Gonzalez C."/>
            <person name="Grossetete S."/>
            <person name="Guldener U."/>
            <person name="Henrissat B."/>
            <person name="Howlett B.J."/>
            <person name="Kodira C."/>
            <person name="Kretschmer M."/>
            <person name="Lappartient A."/>
            <person name="Leroch M."/>
            <person name="Levis C."/>
            <person name="Mauceli E."/>
            <person name="Neuveglise C."/>
            <person name="Oeser B."/>
            <person name="Pearson M."/>
            <person name="Poulain J."/>
            <person name="Poussereau N."/>
            <person name="Quesneville H."/>
            <person name="Rascle C."/>
            <person name="Schumacher J."/>
            <person name="Segurens B."/>
            <person name="Sexton A."/>
            <person name="Silva E."/>
            <person name="Sirven C."/>
            <person name="Soanes D.M."/>
            <person name="Talbot N.J."/>
            <person name="Templeton M."/>
            <person name="Yandava C."/>
            <person name="Yarden O."/>
            <person name="Zeng Q."/>
            <person name="Rollins J.A."/>
            <person name="Lebrun M.H."/>
            <person name="Dickman M."/>
        </authorList>
    </citation>
    <scope>NUCLEOTIDE SEQUENCE [LARGE SCALE GENOMIC DNA]</scope>
    <source>
        <strain evidence="3">ATCC 18683 / 1980 / Ss-1</strain>
    </source>
</reference>
<sequence>MNMCISLVKSCIAHSLYYWALGYYVVLFFREVAMVGLIVCQRRVLEIGNFNTLKFVAVEEAAVVVQIAVGDNVMEDNNDNIE</sequence>
<evidence type="ECO:0008006" key="4">
    <source>
        <dbReference type="Google" id="ProtNLM"/>
    </source>
</evidence>
<name>A7EI78_SCLS1</name>
<evidence type="ECO:0000313" key="3">
    <source>
        <dbReference type="Proteomes" id="UP000001312"/>
    </source>
</evidence>
<keyword evidence="3" id="KW-1185">Reference proteome</keyword>
<accession>A7EI78</accession>
<evidence type="ECO:0000256" key="1">
    <source>
        <dbReference type="SAM" id="Phobius"/>
    </source>
</evidence>
<keyword evidence="1" id="KW-0472">Membrane</keyword>
<dbReference type="RefSeq" id="XP_001593593.1">
    <property type="nucleotide sequence ID" value="XM_001593543.1"/>
</dbReference>
<dbReference type="EMBL" id="CH476626">
    <property type="protein sequence ID" value="EDO02544.1"/>
    <property type="molecule type" value="Genomic_DNA"/>
</dbReference>